<dbReference type="Proteomes" id="UP000578531">
    <property type="component" value="Unassembled WGS sequence"/>
</dbReference>
<dbReference type="RefSeq" id="XP_037164377.1">
    <property type="nucleotide sequence ID" value="XM_037308832.1"/>
</dbReference>
<dbReference type="OrthoDB" id="3907744at2759"/>
<evidence type="ECO:0000313" key="1">
    <source>
        <dbReference type="EMBL" id="KAF6234996.1"/>
    </source>
</evidence>
<reference evidence="1 2" key="1">
    <citation type="journal article" date="2020" name="Genomics">
        <title>Complete, high-quality genomes from long-read metagenomic sequencing of two wolf lichen thalli reveals enigmatic genome architecture.</title>
        <authorList>
            <person name="McKenzie S.K."/>
            <person name="Walston R.F."/>
            <person name="Allen J.L."/>
        </authorList>
    </citation>
    <scope>NUCLEOTIDE SEQUENCE [LARGE SCALE GENOMIC DNA]</scope>
    <source>
        <strain evidence="1">WasteWater2</strain>
    </source>
</reference>
<proteinExistence type="predicted"/>
<sequence length="335" mass="38741">MEPGLKSFLMGLPLEVRIKILEHLLPNLSEIKVFDGYYDSFNPVNGYDIWMGADKVITDRIASIVQYRDDGEKCHTAILRVSHQLYIEGTAITYNRAFRAVITARGLTFLKGLLSSSEWCYKWVNIPVPSELRHFPFHMAKQVQIEFWATRFKKEEPILYDTLLGFCLVLCNKPSLRNVRVDLYDREYRPKPVLRNRDRMADGSRPNPPQHIYGGEVLDGPFQRTEEEMEFWSDVQRRDFYDLDAEPWERAAGRNFRSCSARGRELRGLPRINGLEEALEPLKLLAHVGRAKINLTPGAGNDPEMVAVAEKLQDSMMHQGLRHEMDLTDLRLTFL</sequence>
<keyword evidence="2" id="KW-1185">Reference proteome</keyword>
<evidence type="ECO:0000313" key="2">
    <source>
        <dbReference type="Proteomes" id="UP000578531"/>
    </source>
</evidence>
<comment type="caution">
    <text evidence="1">The sequence shown here is derived from an EMBL/GenBank/DDBJ whole genome shotgun (WGS) entry which is preliminary data.</text>
</comment>
<dbReference type="EMBL" id="JACCJC010000027">
    <property type="protein sequence ID" value="KAF6234996.1"/>
    <property type="molecule type" value="Genomic_DNA"/>
</dbReference>
<protein>
    <submittedName>
        <fullName evidence="1">Uncharacterized protein</fullName>
    </submittedName>
</protein>
<dbReference type="AlphaFoldDB" id="A0A8H6L4A4"/>
<gene>
    <name evidence="1" type="ORF">HO173_006926</name>
</gene>
<dbReference type="GeneID" id="59288584"/>
<accession>A0A8H6L4A4</accession>
<organism evidence="1 2">
    <name type="scientific">Letharia columbiana</name>
    <dbReference type="NCBI Taxonomy" id="112416"/>
    <lineage>
        <taxon>Eukaryota</taxon>
        <taxon>Fungi</taxon>
        <taxon>Dikarya</taxon>
        <taxon>Ascomycota</taxon>
        <taxon>Pezizomycotina</taxon>
        <taxon>Lecanoromycetes</taxon>
        <taxon>OSLEUM clade</taxon>
        <taxon>Lecanoromycetidae</taxon>
        <taxon>Lecanorales</taxon>
        <taxon>Lecanorineae</taxon>
        <taxon>Parmeliaceae</taxon>
        <taxon>Letharia</taxon>
    </lineage>
</organism>
<name>A0A8H6L4A4_9LECA</name>